<reference evidence="3" key="1">
    <citation type="submission" date="2022-06" db="EMBL/GenBank/DDBJ databases">
        <title>Alkalimarinus sp. nov., isolated from gut of a Alitta virens.</title>
        <authorList>
            <person name="Yang A.I."/>
            <person name="Shin N.-R."/>
        </authorList>
    </citation>
    <scope>NUCLEOTIDE SEQUENCE</scope>
    <source>
        <strain evidence="3">A2M4</strain>
    </source>
</reference>
<evidence type="ECO:0000259" key="2">
    <source>
        <dbReference type="Pfam" id="PF04892"/>
    </source>
</evidence>
<proteinExistence type="predicted"/>
<dbReference type="Proteomes" id="UP001163739">
    <property type="component" value="Chromosome"/>
</dbReference>
<gene>
    <name evidence="3" type="ORF">NKI27_16770</name>
</gene>
<dbReference type="RefSeq" id="WP_265047183.1">
    <property type="nucleotide sequence ID" value="NZ_CP100390.1"/>
</dbReference>
<protein>
    <submittedName>
        <fullName evidence="3">VanZ family protein</fullName>
    </submittedName>
</protein>
<feature type="transmembrane region" description="Helical" evidence="1">
    <location>
        <begin position="102"/>
        <end position="123"/>
    </location>
</feature>
<dbReference type="InterPro" id="IPR006976">
    <property type="entry name" value="VanZ-like"/>
</dbReference>
<dbReference type="NCBIfam" id="NF037970">
    <property type="entry name" value="vanZ_1"/>
    <property type="match status" value="1"/>
</dbReference>
<organism evidence="3 4">
    <name type="scientific">Alkalimarinus alittae</name>
    <dbReference type="NCBI Taxonomy" id="2961619"/>
    <lineage>
        <taxon>Bacteria</taxon>
        <taxon>Pseudomonadati</taxon>
        <taxon>Pseudomonadota</taxon>
        <taxon>Gammaproteobacteria</taxon>
        <taxon>Alteromonadales</taxon>
        <taxon>Alteromonadaceae</taxon>
        <taxon>Alkalimarinus</taxon>
    </lineage>
</organism>
<keyword evidence="1" id="KW-0812">Transmembrane</keyword>
<name>A0ABY6N0Q7_9ALTE</name>
<feature type="transmembrane region" description="Helical" evidence="1">
    <location>
        <begin position="20"/>
        <end position="40"/>
    </location>
</feature>
<feature type="transmembrane region" description="Helical" evidence="1">
    <location>
        <begin position="75"/>
        <end position="95"/>
    </location>
</feature>
<feature type="transmembrane region" description="Helical" evidence="1">
    <location>
        <begin position="52"/>
        <end position="69"/>
    </location>
</feature>
<accession>A0ABY6N0Q7</accession>
<sequence>MFTNILLSFKPLFNHKWSAIHKLALWTAVIAIFYLATTSVEHTVQSTFNDKFNHLIAFGVLSFLSHIAFQNRPWLHWAIALFSYGLLIELVQYFLPHRAFSLLDLATDLLGIVAYVIIFKPLFTPLLSLPPLDYAKKT</sequence>
<keyword evidence="1" id="KW-0472">Membrane</keyword>
<dbReference type="PANTHER" id="PTHR28008:SF1">
    <property type="entry name" value="DOMAIN PROTEIN, PUTATIVE (AFU_ORTHOLOGUE AFUA_3G10980)-RELATED"/>
    <property type="match status" value="1"/>
</dbReference>
<keyword evidence="4" id="KW-1185">Reference proteome</keyword>
<evidence type="ECO:0000313" key="4">
    <source>
        <dbReference type="Proteomes" id="UP001163739"/>
    </source>
</evidence>
<feature type="domain" description="VanZ-like" evidence="2">
    <location>
        <begin position="46"/>
        <end position="120"/>
    </location>
</feature>
<keyword evidence="1" id="KW-1133">Transmembrane helix</keyword>
<evidence type="ECO:0000313" key="3">
    <source>
        <dbReference type="EMBL" id="UZE95693.1"/>
    </source>
</evidence>
<dbReference type="PANTHER" id="PTHR28008">
    <property type="entry name" value="DOMAIN PROTEIN, PUTATIVE (AFU_ORTHOLOGUE AFUA_3G10980)-RELATED"/>
    <property type="match status" value="1"/>
</dbReference>
<evidence type="ECO:0000256" key="1">
    <source>
        <dbReference type="SAM" id="Phobius"/>
    </source>
</evidence>
<dbReference type="Pfam" id="PF04892">
    <property type="entry name" value="VanZ"/>
    <property type="match status" value="1"/>
</dbReference>
<dbReference type="EMBL" id="CP100390">
    <property type="protein sequence ID" value="UZE95693.1"/>
    <property type="molecule type" value="Genomic_DNA"/>
</dbReference>